<dbReference type="InterPro" id="IPR036597">
    <property type="entry name" value="Fido-like_dom_sf"/>
</dbReference>
<dbReference type="PANTHER" id="PTHR13504">
    <property type="entry name" value="FIDO DOMAIN-CONTAINING PROTEIN DDB_G0283145"/>
    <property type="match status" value="1"/>
</dbReference>
<protein>
    <submittedName>
        <fullName evidence="5">Fic family protein</fullName>
    </submittedName>
</protein>
<dbReference type="Pfam" id="PF02661">
    <property type="entry name" value="Fic"/>
    <property type="match status" value="1"/>
</dbReference>
<feature type="binding site" evidence="2">
    <location>
        <begin position="247"/>
        <end position="254"/>
    </location>
    <ligand>
        <name>ATP</name>
        <dbReference type="ChEBI" id="CHEBI:30616"/>
    </ligand>
</feature>
<keyword evidence="2" id="KW-0067">ATP-binding</keyword>
<dbReference type="InterPro" id="IPR003812">
    <property type="entry name" value="Fido"/>
</dbReference>
<evidence type="ECO:0000313" key="5">
    <source>
        <dbReference type="EMBL" id="KRK81149.1"/>
    </source>
</evidence>
<evidence type="ECO:0000256" key="1">
    <source>
        <dbReference type="PIRSR" id="PIRSR640198-1"/>
    </source>
</evidence>
<feature type="coiled-coil region" evidence="3">
    <location>
        <begin position="129"/>
        <end position="163"/>
    </location>
</feature>
<evidence type="ECO:0000313" key="6">
    <source>
        <dbReference type="Proteomes" id="UP000051248"/>
    </source>
</evidence>
<dbReference type="OrthoDB" id="9813719at2"/>
<evidence type="ECO:0000256" key="2">
    <source>
        <dbReference type="PIRSR" id="PIRSR640198-2"/>
    </source>
</evidence>
<keyword evidence="3" id="KW-0175">Coiled coil</keyword>
<dbReference type="SUPFAM" id="SSF140931">
    <property type="entry name" value="Fic-like"/>
    <property type="match status" value="1"/>
</dbReference>
<proteinExistence type="predicted"/>
<dbReference type="Proteomes" id="UP000051248">
    <property type="component" value="Unassembled WGS sequence"/>
</dbReference>
<dbReference type="eggNOG" id="COG3177">
    <property type="taxonomic scope" value="Bacteria"/>
</dbReference>
<evidence type="ECO:0000256" key="3">
    <source>
        <dbReference type="SAM" id="Coils"/>
    </source>
</evidence>
<dbReference type="InterPro" id="IPR040198">
    <property type="entry name" value="Fido_containing"/>
</dbReference>
<dbReference type="PROSITE" id="PS51459">
    <property type="entry name" value="FIDO"/>
    <property type="match status" value="1"/>
</dbReference>
<dbReference type="GO" id="GO:0005524">
    <property type="term" value="F:ATP binding"/>
    <property type="evidence" value="ECO:0007669"/>
    <property type="project" value="UniProtKB-KW"/>
</dbReference>
<sequence length="426" mass="49650">MLEYKSLEKFKYGTGTQSFSDEEIEKEYQNRINGYSTRVTNIYPYLIDRNKVSSNHYPLFIVETVKINELFNEIQAESKNIERIAEKLPGIAQSGYINSLLQNEIFFTNEIEGVKTNKEEIGTIIGDSVSKKRSKRRRLESTIRRYQAAIAKKDIRIEKLEDIRKLYDDLLDGELADDVLPDGKLFRNSKVYIGGETEIIFNPPANEELISIQLTKLIELMNNDSINFLERAFITHFVFENTHPFRDGNGRMGRYLLSSYLSKKLDQFTALSISSAIHIEVQKYYRIFKDADNLFNKADLTIFITEMAKIVLNGQRRVSENLLIRKELLDHNWNHLSNRFDNLSENEKTVLNILLQSKLFSNDDSTGVQDREIINFLNSNDHKRFPRNTVKNAISLLEDRKIIQKIKSAPLQHVLLDEYIEKEFNK</sequence>
<organism evidence="5 6">
    <name type="scientific">Companilactobacillus nodensis DSM 19682 = JCM 14932 = NBRC 107160</name>
    <dbReference type="NCBI Taxonomy" id="1423775"/>
    <lineage>
        <taxon>Bacteria</taxon>
        <taxon>Bacillati</taxon>
        <taxon>Bacillota</taxon>
        <taxon>Bacilli</taxon>
        <taxon>Lactobacillales</taxon>
        <taxon>Lactobacillaceae</taxon>
        <taxon>Companilactobacillus</taxon>
    </lineage>
</organism>
<reference evidence="5 6" key="1">
    <citation type="journal article" date="2015" name="Genome Announc.">
        <title>Expanding the biotechnology potential of lactobacilli through comparative genomics of 213 strains and associated genera.</title>
        <authorList>
            <person name="Sun Z."/>
            <person name="Harris H.M."/>
            <person name="McCann A."/>
            <person name="Guo C."/>
            <person name="Argimon S."/>
            <person name="Zhang W."/>
            <person name="Yang X."/>
            <person name="Jeffery I.B."/>
            <person name="Cooney J.C."/>
            <person name="Kagawa T.F."/>
            <person name="Liu W."/>
            <person name="Song Y."/>
            <person name="Salvetti E."/>
            <person name="Wrobel A."/>
            <person name="Rasinkangas P."/>
            <person name="Parkhill J."/>
            <person name="Rea M.C."/>
            <person name="O'Sullivan O."/>
            <person name="Ritari J."/>
            <person name="Douillard F.P."/>
            <person name="Paul Ross R."/>
            <person name="Yang R."/>
            <person name="Briner A.E."/>
            <person name="Felis G.E."/>
            <person name="de Vos W.M."/>
            <person name="Barrangou R."/>
            <person name="Klaenhammer T.R."/>
            <person name="Caufield P.W."/>
            <person name="Cui Y."/>
            <person name="Zhang H."/>
            <person name="O'Toole P.W."/>
        </authorList>
    </citation>
    <scope>NUCLEOTIDE SEQUENCE [LARGE SCALE GENOMIC DNA]</scope>
    <source>
        <strain evidence="5 6">DSM 19682</strain>
    </source>
</reference>
<evidence type="ECO:0000259" key="4">
    <source>
        <dbReference type="PROSITE" id="PS51459"/>
    </source>
</evidence>
<gene>
    <name evidence="5" type="ORF">FD03_GL000741</name>
</gene>
<keyword evidence="2" id="KW-0547">Nucleotide-binding</keyword>
<dbReference type="PANTHER" id="PTHR13504:SF40">
    <property type="entry name" value="FIDO DOMAIN-CONTAINING PROTEIN"/>
    <property type="match status" value="1"/>
</dbReference>
<dbReference type="STRING" id="1423775.FD03_GL000741"/>
<dbReference type="RefSeq" id="WP_025023334.1">
    <property type="nucleotide sequence ID" value="NZ_AZDZ01000001.1"/>
</dbReference>
<name>A0A0R1KBY1_9LACO</name>
<dbReference type="EMBL" id="AZDZ01000001">
    <property type="protein sequence ID" value="KRK81149.1"/>
    <property type="molecule type" value="Genomic_DNA"/>
</dbReference>
<keyword evidence="6" id="KW-1185">Reference proteome</keyword>
<feature type="domain" description="Fido" evidence="4">
    <location>
        <begin position="158"/>
        <end position="306"/>
    </location>
</feature>
<dbReference type="AlphaFoldDB" id="A0A0R1KBY1"/>
<dbReference type="PATRIC" id="fig|1423775.4.peg.758"/>
<feature type="active site" evidence="1">
    <location>
        <position position="243"/>
    </location>
</feature>
<accession>A0A0R1KBY1</accession>
<comment type="caution">
    <text evidence="5">The sequence shown here is derived from an EMBL/GenBank/DDBJ whole genome shotgun (WGS) entry which is preliminary data.</text>
</comment>
<dbReference type="Gene3D" id="1.10.3290.10">
    <property type="entry name" value="Fido-like domain"/>
    <property type="match status" value="1"/>
</dbReference>